<dbReference type="HOGENOM" id="CLU_176173_0_0_0"/>
<gene>
    <name evidence="1" type="ORF">HMPREF0946_01233</name>
</gene>
<dbReference type="Proteomes" id="UP000016231">
    <property type="component" value="Chromosome"/>
</dbReference>
<protein>
    <recommendedName>
        <fullName evidence="3">Autotransporter domain-containing protein</fullName>
    </recommendedName>
</protein>
<dbReference type="EMBL" id="CP003700">
    <property type="protein sequence ID" value="EEU33160.2"/>
    <property type="molecule type" value="Genomic_DNA"/>
</dbReference>
<reference evidence="1 2" key="1">
    <citation type="submission" date="2013-08" db="EMBL/GenBank/DDBJ databases">
        <title>The Genome Sequence of Fusobacterium sp. 3_1_36A2.</title>
        <authorList>
            <consortium name="The Broad Institute Genome Sequencing Platform"/>
            <person name="Earl A."/>
            <person name="Ward D."/>
            <person name="Feldgarden M."/>
            <person name="Gevers D."/>
            <person name="Strauss J."/>
            <person name="White A."/>
            <person name="Allen-Vercoe E."/>
            <person name="Walker B."/>
            <person name="Young S.K."/>
            <person name="Zeng Q."/>
            <person name="Gargeya S."/>
            <person name="Fitzgerald M."/>
            <person name="Haas B."/>
            <person name="Abouelleil A."/>
            <person name="Alvarado L."/>
            <person name="Arachchi H.M."/>
            <person name="Berlin A.M."/>
            <person name="Chapman S.B."/>
            <person name="Goldberg J."/>
            <person name="Griggs A."/>
            <person name="Gujja S."/>
            <person name="Hansen M."/>
            <person name="Howarth C."/>
            <person name="Imamovic A."/>
            <person name="Larimer J."/>
            <person name="McCowen C."/>
            <person name="Montmayeur A."/>
            <person name="Murphy C."/>
            <person name="Neiman D."/>
            <person name="Pearson M."/>
            <person name="Priest M."/>
            <person name="Roberts A."/>
            <person name="Saif S."/>
            <person name="Shea T."/>
            <person name="Sisk P."/>
            <person name="Sykes S."/>
            <person name="Wortman J."/>
            <person name="Nusbaum C."/>
            <person name="Birren B."/>
        </authorList>
    </citation>
    <scope>NUCLEOTIDE SEQUENCE [LARGE SCALE GENOMIC DNA]</scope>
    <source>
        <strain evidence="1 2">3_1_36A2</strain>
    </source>
</reference>
<accession>C7XQT7</accession>
<evidence type="ECO:0008006" key="3">
    <source>
        <dbReference type="Google" id="ProtNLM"/>
    </source>
</evidence>
<dbReference type="KEGG" id="fnc:HMPREF0946_01233"/>
<evidence type="ECO:0000313" key="2">
    <source>
        <dbReference type="Proteomes" id="UP000016231"/>
    </source>
</evidence>
<name>C7XQT7_FUSVC</name>
<organism evidence="1 2">
    <name type="scientific">Fusobacterium vincentii 3_1_36A2</name>
    <dbReference type="NCBI Taxonomy" id="469604"/>
    <lineage>
        <taxon>Bacteria</taxon>
        <taxon>Fusobacteriati</taxon>
        <taxon>Fusobacteriota</taxon>
        <taxon>Fusobacteriia</taxon>
        <taxon>Fusobacteriales</taxon>
        <taxon>Fusobacteriaceae</taxon>
        <taxon>Fusobacterium</taxon>
    </lineage>
</organism>
<evidence type="ECO:0000313" key="1">
    <source>
        <dbReference type="EMBL" id="EEU33160.2"/>
    </source>
</evidence>
<proteinExistence type="predicted"/>
<dbReference type="eggNOG" id="COG3210">
    <property type="taxonomic scope" value="Bacteria"/>
</dbReference>
<dbReference type="AlphaFoldDB" id="C7XQT7"/>
<sequence>MDYKYHAYGVAYVHENEDIKLGIRTTLGVAYENELGRVVNGKNKARVVDTSADWFNIRGEKEDRKGNVKFDLNVGLDNTRVGVTANVGYDTKGENLRGGLGLRVIF</sequence>